<accession>A0A140DYW4</accession>
<dbReference type="Gene3D" id="1.20.144.10">
    <property type="entry name" value="Phosphatidic acid phosphatase type 2/haloperoxidase"/>
    <property type="match status" value="1"/>
</dbReference>
<feature type="domain" description="Phosphatidic acid phosphatase type 2/haloperoxidase" evidence="2">
    <location>
        <begin position="128"/>
        <end position="208"/>
    </location>
</feature>
<proteinExistence type="predicted"/>
<feature type="transmembrane region" description="Helical" evidence="1">
    <location>
        <begin position="99"/>
        <end position="121"/>
    </location>
</feature>
<dbReference type="AlphaFoldDB" id="A0A140DYW4"/>
<keyword evidence="1" id="KW-0472">Membrane</keyword>
<evidence type="ECO:0000313" key="4">
    <source>
        <dbReference type="Proteomes" id="UP000069771"/>
    </source>
</evidence>
<dbReference type="Pfam" id="PF01569">
    <property type="entry name" value="PAP2"/>
    <property type="match status" value="1"/>
</dbReference>
<keyword evidence="1" id="KW-1133">Transmembrane helix</keyword>
<gene>
    <name evidence="3" type="ORF">AALO17_27070</name>
</gene>
<dbReference type="Proteomes" id="UP000069771">
    <property type="component" value="Chromosome"/>
</dbReference>
<sequence>MKQNTLTKFLAAAVVLLLFVLFTVCLTGVDVRPVGPENSYVGFASLNDWVFKHIGTSEIWDKITDVIALLAMALAAVFAGTGLWQWIKGKSLKAVDPCLIVLGIFYIMMVAFYVAFEFIVINYRPVLVDGALEASYPSSHTFVALFIFFSGLPVVNRLVKKQTWRMWINIMLIVLSVAMMVGRVLSGMHWTTDVLGAFLLALGMALLYDAFVLWWRTE</sequence>
<reference evidence="3 4" key="1">
    <citation type="journal article" date="2016" name="Gut Pathog.">
        <title>Whole genome sequencing of "Faecalibaculum rodentium" ALO17, isolated from C57BL/6J laboratory mouse feces.</title>
        <authorList>
            <person name="Lim S."/>
            <person name="Chang D.H."/>
            <person name="Ahn S."/>
            <person name="Kim B.C."/>
        </authorList>
    </citation>
    <scope>NUCLEOTIDE SEQUENCE [LARGE SCALE GENOMIC DNA]</scope>
    <source>
        <strain evidence="3 4">Alo17</strain>
    </source>
</reference>
<feature type="transmembrane region" description="Helical" evidence="1">
    <location>
        <begin position="141"/>
        <end position="159"/>
    </location>
</feature>
<evidence type="ECO:0000259" key="2">
    <source>
        <dbReference type="Pfam" id="PF01569"/>
    </source>
</evidence>
<organism evidence="3 4">
    <name type="scientific">Faecalibaculum rodentium</name>
    <dbReference type="NCBI Taxonomy" id="1702221"/>
    <lineage>
        <taxon>Bacteria</taxon>
        <taxon>Bacillati</taxon>
        <taxon>Bacillota</taxon>
        <taxon>Erysipelotrichia</taxon>
        <taxon>Erysipelotrichales</taxon>
        <taxon>Erysipelotrichaceae</taxon>
        <taxon>Faecalibaculum</taxon>
    </lineage>
</organism>
<feature type="transmembrane region" description="Helical" evidence="1">
    <location>
        <begin position="66"/>
        <end position="87"/>
    </location>
</feature>
<dbReference type="EMBL" id="CP011391">
    <property type="protein sequence ID" value="AMK55841.1"/>
    <property type="molecule type" value="Genomic_DNA"/>
</dbReference>
<name>A0A140DYW4_9FIRM</name>
<feature type="transmembrane region" description="Helical" evidence="1">
    <location>
        <begin position="194"/>
        <end position="215"/>
    </location>
</feature>
<dbReference type="OrthoDB" id="371155at2"/>
<dbReference type="SUPFAM" id="SSF48317">
    <property type="entry name" value="Acid phosphatase/Vanadium-dependent haloperoxidase"/>
    <property type="match status" value="1"/>
</dbReference>
<evidence type="ECO:0000256" key="1">
    <source>
        <dbReference type="SAM" id="Phobius"/>
    </source>
</evidence>
<dbReference type="STRING" id="1702221.AALO17_27070"/>
<dbReference type="GeneID" id="78479176"/>
<dbReference type="RefSeq" id="WP_067559857.1">
    <property type="nucleotide sequence ID" value="NZ_CAMUMN010000002.1"/>
</dbReference>
<evidence type="ECO:0000313" key="3">
    <source>
        <dbReference type="EMBL" id="AMK55841.1"/>
    </source>
</evidence>
<keyword evidence="1" id="KW-0812">Transmembrane</keyword>
<dbReference type="InterPro" id="IPR000326">
    <property type="entry name" value="PAP2/HPO"/>
</dbReference>
<feature type="transmembrane region" description="Helical" evidence="1">
    <location>
        <begin position="166"/>
        <end position="188"/>
    </location>
</feature>
<dbReference type="InterPro" id="IPR036938">
    <property type="entry name" value="PAP2/HPO_sf"/>
</dbReference>
<protein>
    <recommendedName>
        <fullName evidence="2">Phosphatidic acid phosphatase type 2/haloperoxidase domain-containing protein</fullName>
    </recommendedName>
</protein>
<dbReference type="KEGG" id="fro:AALO17_27070"/>
<keyword evidence="4" id="KW-1185">Reference proteome</keyword>